<sequence length="396" mass="41751">MRAAVAALAMMHVQGVGVDWPAILGTTTGRVLDLPTYAFQHERYWMVSAGRPGGEGHPLLGWGVPVAEAEGRLYTGRVSQQDGPVLPVAAFVEMAFTAAGGRPIRELSVDALLYIPEEGTAELQTWVSGHRLTVHARYRDTEPWTRLATATLDTTGPATTHTPHPGLITTALTLTGDQTPAIWHDLTLHTSDATELHTHITRGDDGTLTITAADATGHPVLTAHAAAPTTIPLHAPTTSADDLFALTWTEIPAPGPGDPADVVVFTALPEPGSDPLTQTRTLTAQVLHSIQETLAGEDRPLVVHTGTGLASAAVSGLVRSAQSEHPDRFILVESDDETLTLDQLAATAGLDEPRLRITGNRYEVPRLTKTTTTATTAAGAAGAVSEPVWDPDGTVL</sequence>
<evidence type="ECO:0000256" key="2">
    <source>
        <dbReference type="ARBA" id="ARBA00022553"/>
    </source>
</evidence>
<evidence type="ECO:0000313" key="5">
    <source>
        <dbReference type="EMBL" id="MBL1121139.1"/>
    </source>
</evidence>
<dbReference type="Gene3D" id="3.10.129.10">
    <property type="entry name" value="Hotdog Thioesterase"/>
    <property type="match status" value="1"/>
</dbReference>
<evidence type="ECO:0000313" key="6">
    <source>
        <dbReference type="Proteomes" id="UP000621510"/>
    </source>
</evidence>
<protein>
    <recommendedName>
        <fullName evidence="4">Polyketide/metazoan fatty acid synthase-like dehydratase domain-containing protein</fullName>
    </recommendedName>
</protein>
<keyword evidence="6" id="KW-1185">Reference proteome</keyword>
<evidence type="ECO:0000256" key="3">
    <source>
        <dbReference type="SAM" id="MobiDB-lite"/>
    </source>
</evidence>
<evidence type="ECO:0000259" key="4">
    <source>
        <dbReference type="SMART" id="SM00826"/>
    </source>
</evidence>
<dbReference type="InterPro" id="IPR049552">
    <property type="entry name" value="PKS_DH_N"/>
</dbReference>
<feature type="non-terminal residue" evidence="5">
    <location>
        <position position="396"/>
    </location>
</feature>
<accession>A0ABS1Q981</accession>
<dbReference type="Pfam" id="PF21089">
    <property type="entry name" value="PKS_DH_N"/>
    <property type="match status" value="1"/>
</dbReference>
<name>A0ABS1Q981_9ACTN</name>
<dbReference type="Proteomes" id="UP000621510">
    <property type="component" value="Unassembled WGS sequence"/>
</dbReference>
<reference evidence="5 6" key="1">
    <citation type="submission" date="2021-01" db="EMBL/GenBank/DDBJ databases">
        <title>WGS of actinomycetes isolated from Thailand.</title>
        <authorList>
            <person name="Thawai C."/>
        </authorList>
    </citation>
    <scope>NUCLEOTIDE SEQUENCE [LARGE SCALE GENOMIC DNA]</scope>
    <source>
        <strain evidence="5 6">CA3R110</strain>
    </source>
</reference>
<dbReference type="SMART" id="SM00826">
    <property type="entry name" value="PKS_DH"/>
    <property type="match status" value="1"/>
</dbReference>
<dbReference type="InterPro" id="IPR055123">
    <property type="entry name" value="SpnB-like_Rossmann"/>
</dbReference>
<dbReference type="PANTHER" id="PTHR43775:SF37">
    <property type="entry name" value="SI:DKEY-61P9.11"/>
    <property type="match status" value="1"/>
</dbReference>
<feature type="domain" description="Polyketide/metazoan fatty acid synthase-like dehydratase" evidence="4">
    <location>
        <begin position="57"/>
        <end position="188"/>
    </location>
</feature>
<gene>
    <name evidence="5" type="ORF">JK364_54320</name>
</gene>
<dbReference type="SUPFAM" id="SSF51735">
    <property type="entry name" value="NAD(P)-binding Rossmann-fold domains"/>
    <property type="match status" value="1"/>
</dbReference>
<organism evidence="5 6">
    <name type="scientific">Streptomyces endocoffeicus</name>
    <dbReference type="NCBI Taxonomy" id="2898945"/>
    <lineage>
        <taxon>Bacteria</taxon>
        <taxon>Bacillati</taxon>
        <taxon>Actinomycetota</taxon>
        <taxon>Actinomycetes</taxon>
        <taxon>Kitasatosporales</taxon>
        <taxon>Streptomycetaceae</taxon>
        <taxon>Streptomyces</taxon>
    </lineage>
</organism>
<dbReference type="InterPro" id="IPR042104">
    <property type="entry name" value="PKS_dehydratase_sf"/>
</dbReference>
<dbReference type="Pfam" id="PF22953">
    <property type="entry name" value="SpnB_Rossmann"/>
    <property type="match status" value="1"/>
</dbReference>
<dbReference type="EMBL" id="JAERRG010000156">
    <property type="protein sequence ID" value="MBL1121139.1"/>
    <property type="molecule type" value="Genomic_DNA"/>
</dbReference>
<evidence type="ECO:0000256" key="1">
    <source>
        <dbReference type="ARBA" id="ARBA00022450"/>
    </source>
</evidence>
<dbReference type="Gene3D" id="3.40.50.720">
    <property type="entry name" value="NAD(P)-binding Rossmann-like Domain"/>
    <property type="match status" value="1"/>
</dbReference>
<dbReference type="Gene3D" id="3.30.70.3290">
    <property type="match status" value="1"/>
</dbReference>
<dbReference type="InterPro" id="IPR050091">
    <property type="entry name" value="PKS_NRPS_Biosynth_Enz"/>
</dbReference>
<comment type="caution">
    <text evidence="5">The sequence shown here is derived from an EMBL/GenBank/DDBJ whole genome shotgun (WGS) entry which is preliminary data.</text>
</comment>
<dbReference type="InterPro" id="IPR036291">
    <property type="entry name" value="NAD(P)-bd_dom_sf"/>
</dbReference>
<feature type="region of interest" description="Disordered" evidence="3">
    <location>
        <begin position="376"/>
        <end position="396"/>
    </location>
</feature>
<dbReference type="PANTHER" id="PTHR43775">
    <property type="entry name" value="FATTY ACID SYNTHASE"/>
    <property type="match status" value="1"/>
</dbReference>
<proteinExistence type="predicted"/>
<dbReference type="Gene3D" id="3.10.129.110">
    <property type="entry name" value="Polyketide synthase dehydratase"/>
    <property type="match status" value="1"/>
</dbReference>
<keyword evidence="1" id="KW-0596">Phosphopantetheine</keyword>
<dbReference type="InterPro" id="IPR020807">
    <property type="entry name" value="PKS_DH"/>
</dbReference>
<keyword evidence="2" id="KW-0597">Phosphoprotein</keyword>